<accession>A0ABM8Z2P2</accession>
<reference evidence="4 5" key="1">
    <citation type="submission" date="2021-10" db="EMBL/GenBank/DDBJ databases">
        <authorList>
            <person name="Koch H."/>
        </authorList>
    </citation>
    <scope>NUCLEOTIDE SEQUENCE [LARGE SCALE GENOMIC DNA]</scope>
    <source>
        <strain evidence="4">6680</strain>
    </source>
</reference>
<dbReference type="InterPro" id="IPR000682">
    <property type="entry name" value="PCMT"/>
</dbReference>
<evidence type="ECO:0000256" key="1">
    <source>
        <dbReference type="ARBA" id="ARBA00005369"/>
    </source>
</evidence>
<comment type="similarity">
    <text evidence="1">Belongs to the methyltransferase superfamily. L-isoaspartyl/D-aspartyl protein methyltransferase family.</text>
</comment>
<dbReference type="PANTHER" id="PTHR11579:SF18">
    <property type="entry name" value="PROTEIN-L-ISOASPARTATE O-METHYLTRANSFERASE"/>
    <property type="match status" value="1"/>
</dbReference>
<dbReference type="GO" id="GO:0004719">
    <property type="term" value="F:protein-L-isoaspartate (D-aspartate) O-methyltransferase activity"/>
    <property type="evidence" value="ECO:0007669"/>
    <property type="project" value="UniProtKB-EC"/>
</dbReference>
<evidence type="ECO:0000256" key="2">
    <source>
        <dbReference type="ARBA" id="ARBA00013346"/>
    </source>
</evidence>
<dbReference type="Pfam" id="PF01135">
    <property type="entry name" value="PCMT"/>
    <property type="match status" value="1"/>
</dbReference>
<keyword evidence="5" id="KW-1185">Reference proteome</keyword>
<evidence type="ECO:0000313" key="5">
    <source>
        <dbReference type="Proteomes" id="UP000839052"/>
    </source>
</evidence>
<dbReference type="InterPro" id="IPR029063">
    <property type="entry name" value="SAM-dependent_MTases_sf"/>
</dbReference>
<evidence type="ECO:0000313" key="4">
    <source>
        <dbReference type="EMBL" id="CAG9934174.1"/>
    </source>
</evidence>
<dbReference type="Proteomes" id="UP000839052">
    <property type="component" value="Chromosome"/>
</dbReference>
<dbReference type="EMBL" id="OU912926">
    <property type="protein sequence ID" value="CAG9934174.1"/>
    <property type="molecule type" value="Genomic_DNA"/>
</dbReference>
<proteinExistence type="inferred from homology"/>
<keyword evidence="4" id="KW-0489">Methyltransferase</keyword>
<dbReference type="Gene3D" id="3.40.50.150">
    <property type="entry name" value="Vaccinia Virus protein VP39"/>
    <property type="match status" value="1"/>
</dbReference>
<keyword evidence="4" id="KW-0808">Transferase</keyword>
<sequence>MGNVEQARFNMVEQQIRPWDVLDMRVLDLLSQIKRERFVPPGRQSMAFMDMEIPLGHEVSMWQPKMEARALQALQLGRNDRVLEVGSGSGYLTALLSHLAMHVTSVEIVPELHAFAEKNLAAHHINNVTLALGDAAQGWPGSYDVIVLTGSVPILPEAFQNSLKPGGRLFAIIGDAPAMHADLITCVAPNILERVTLFETSIAPLQNTLQPKRFVF</sequence>
<dbReference type="SUPFAM" id="SSF53335">
    <property type="entry name" value="S-adenosyl-L-methionine-dependent methyltransferases"/>
    <property type="match status" value="1"/>
</dbReference>
<gene>
    <name evidence="4" type="ORF">NTG6680_2925</name>
</gene>
<dbReference type="CDD" id="cd02440">
    <property type="entry name" value="AdoMet_MTases"/>
    <property type="match status" value="1"/>
</dbReference>
<evidence type="ECO:0000256" key="3">
    <source>
        <dbReference type="ARBA" id="ARBA00030757"/>
    </source>
</evidence>
<protein>
    <recommendedName>
        <fullName evidence="2">Protein-L-isoaspartate O-methyltransferase</fullName>
    </recommendedName>
    <alternativeName>
        <fullName evidence="3">Protein L-isoaspartyl methyltransferase</fullName>
    </alternativeName>
</protein>
<dbReference type="RefSeq" id="WP_239797841.1">
    <property type="nucleotide sequence ID" value="NZ_OU912926.1"/>
</dbReference>
<dbReference type="GO" id="GO:0032259">
    <property type="term" value="P:methylation"/>
    <property type="evidence" value="ECO:0007669"/>
    <property type="project" value="UniProtKB-KW"/>
</dbReference>
<organism evidence="4 5">
    <name type="scientific">Candidatus Nitrotoga arctica</name>
    <dbReference type="NCBI Taxonomy" id="453162"/>
    <lineage>
        <taxon>Bacteria</taxon>
        <taxon>Pseudomonadati</taxon>
        <taxon>Pseudomonadota</taxon>
        <taxon>Betaproteobacteria</taxon>
        <taxon>Nitrosomonadales</taxon>
        <taxon>Gallionellaceae</taxon>
        <taxon>Candidatus Nitrotoga</taxon>
    </lineage>
</organism>
<name>A0ABM8Z2P2_9PROT</name>
<dbReference type="PANTHER" id="PTHR11579">
    <property type="entry name" value="PROTEIN-L-ISOASPARTATE O-METHYLTRANSFERASE"/>
    <property type="match status" value="1"/>
</dbReference>